<reference evidence="4 5" key="1">
    <citation type="submission" date="2016-03" db="EMBL/GenBank/DDBJ databases">
        <authorList>
            <person name="Devillers H."/>
        </authorList>
    </citation>
    <scope>NUCLEOTIDE SEQUENCE [LARGE SCALE GENOMIC DNA]</scope>
    <source>
        <strain evidence="4">CBS 11717</strain>
    </source>
</reference>
<feature type="compositionally biased region" description="Basic and acidic residues" evidence="2">
    <location>
        <begin position="1"/>
        <end position="10"/>
    </location>
</feature>
<feature type="compositionally biased region" description="Low complexity" evidence="2">
    <location>
        <begin position="196"/>
        <end position="209"/>
    </location>
</feature>
<feature type="region of interest" description="Disordered" evidence="2">
    <location>
        <begin position="423"/>
        <end position="443"/>
    </location>
</feature>
<feature type="domain" description="Actin interacting protein 3 C-terminal" evidence="3">
    <location>
        <begin position="304"/>
        <end position="714"/>
    </location>
</feature>
<dbReference type="GO" id="GO:0030010">
    <property type="term" value="P:establishment of cell polarity"/>
    <property type="evidence" value="ECO:0007669"/>
    <property type="project" value="TreeGrafter"/>
</dbReference>
<evidence type="ECO:0000313" key="4">
    <source>
        <dbReference type="EMBL" id="SCU87340.1"/>
    </source>
</evidence>
<dbReference type="Gene3D" id="1.20.58.1540">
    <property type="entry name" value="Actin interacting protein 3, C-terminal domain"/>
    <property type="match status" value="1"/>
</dbReference>
<dbReference type="InterPro" id="IPR051825">
    <property type="entry name" value="SRCIN1"/>
</dbReference>
<dbReference type="PANTHER" id="PTHR22741">
    <property type="entry name" value="P140CAP/SNIP-RELATED"/>
    <property type="match status" value="1"/>
</dbReference>
<dbReference type="OrthoDB" id="783096at2759"/>
<accession>A0A1G4JB77</accession>
<keyword evidence="5" id="KW-1185">Reference proteome</keyword>
<dbReference type="SMART" id="SM00806">
    <property type="entry name" value="AIP3"/>
    <property type="match status" value="1"/>
</dbReference>
<dbReference type="STRING" id="1230905.A0A1G4JB77"/>
<dbReference type="InterPro" id="IPR056279">
    <property type="entry name" value="Aip3p_Bud6_N"/>
</dbReference>
<feature type="compositionally biased region" description="Polar residues" evidence="2">
    <location>
        <begin position="152"/>
        <end position="169"/>
    </location>
</feature>
<dbReference type="GO" id="GO:0051286">
    <property type="term" value="C:cell tip"/>
    <property type="evidence" value="ECO:0007669"/>
    <property type="project" value="TreeGrafter"/>
</dbReference>
<feature type="compositionally biased region" description="Basic and acidic residues" evidence="2">
    <location>
        <begin position="426"/>
        <end position="435"/>
    </location>
</feature>
<sequence length="727" mass="80830">MPAKSQDDSRSNSPFSSNPSMKPSSSTSKSVSTVDSSVTRLLMSTKQLLQRLTQWSKGQANERNVSDAYVQLGNDFKLVSKHFSHSGLDVTDLGDVPMNLRKVLEVALRETPSEAVLDRYLPSIREIIVSLLDKLKVKQALMRNLKQQVGSRSLPVTPTGQARASSATFPESFEDAKDNGTHIEVRSPAAVSTPLRRSSGSSQQMGESSRALDRLKKGDTLQRRASKRFSAYHMAKLAHHAVSDAPNMTPVPVPGLAVGVENLSPQGTDQASAKQLKDELAATTQRVTGISAEKTPTFGTIQLLLRIGNKTKKCSASQPINFNTLRLLFLEKFTYTPGETAFPEIYIQEPGDQVPYELEEVQLPRIKNGSLLELQVPTEPNVGGNDLLNLAEEFSKLKSELLVQQQAFFKSFRTTDTGIAVMPDRNGGKLAEESTSRSNSFKNPNFKGLKHDLSVLKQLHTNNSEDLHSNIAILSQKLERFRSLSFHASTSANRVYMEKAHSKLSEVSDELLGKVDDLQDIIEAMRKDVAVRGSKPSKKKIEAVSLEITGADDALRTMNSYIETEKPNWKRIWESELEKVCEEQQFLKLQEDLAFDFGEDLRKAIETFDLVKMCCEEQEKNPKRARGKPLLPIPKPGTFNQVREAVLLEVQSLAPDHDSRVEAIEKAERLRLRERGFGETTDFEDELGSFVGKGSFKKAGGIAEIEKARKQKDQENIKASFQTASIR</sequence>
<dbReference type="InterPro" id="IPR022782">
    <property type="entry name" value="AIP3-like_C"/>
</dbReference>
<dbReference type="Proteomes" id="UP000191024">
    <property type="component" value="Chromosome D"/>
</dbReference>
<dbReference type="PANTHER" id="PTHR22741:SF10">
    <property type="entry name" value="COILED-COIL DOMAIN-CONTAINING PROTEIN CG32809"/>
    <property type="match status" value="1"/>
</dbReference>
<name>A0A1G4JB77_9SACH</name>
<feature type="region of interest" description="Disordered" evidence="2">
    <location>
        <begin position="1"/>
        <end position="33"/>
    </location>
</feature>
<evidence type="ECO:0000313" key="5">
    <source>
        <dbReference type="Proteomes" id="UP000191024"/>
    </source>
</evidence>
<keyword evidence="1" id="KW-0175">Coiled coil</keyword>
<gene>
    <name evidence="4" type="ORF">LAMI_0D05688G</name>
</gene>
<proteinExistence type="predicted"/>
<evidence type="ECO:0000259" key="3">
    <source>
        <dbReference type="SMART" id="SM00806"/>
    </source>
</evidence>
<dbReference type="Pfam" id="PF03915">
    <property type="entry name" value="AIP3"/>
    <property type="match status" value="1"/>
</dbReference>
<dbReference type="AlphaFoldDB" id="A0A1G4JB77"/>
<dbReference type="Pfam" id="PF23153">
    <property type="entry name" value="Aip3p_Bud6_N"/>
    <property type="match status" value="1"/>
</dbReference>
<evidence type="ECO:0000256" key="1">
    <source>
        <dbReference type="ARBA" id="ARBA00023054"/>
    </source>
</evidence>
<feature type="compositionally biased region" description="Low complexity" evidence="2">
    <location>
        <begin position="11"/>
        <end position="33"/>
    </location>
</feature>
<dbReference type="GO" id="GO:0005737">
    <property type="term" value="C:cytoplasm"/>
    <property type="evidence" value="ECO:0007669"/>
    <property type="project" value="TreeGrafter"/>
</dbReference>
<evidence type="ECO:0000256" key="2">
    <source>
        <dbReference type="SAM" id="MobiDB-lite"/>
    </source>
</evidence>
<protein>
    <submittedName>
        <fullName evidence="4">LAMI_0D05688g1_1</fullName>
    </submittedName>
</protein>
<feature type="compositionally biased region" description="Basic and acidic residues" evidence="2">
    <location>
        <begin position="210"/>
        <end position="220"/>
    </location>
</feature>
<dbReference type="EMBL" id="LT598463">
    <property type="protein sequence ID" value="SCU87340.1"/>
    <property type="molecule type" value="Genomic_DNA"/>
</dbReference>
<feature type="region of interest" description="Disordered" evidence="2">
    <location>
        <begin position="152"/>
        <end position="220"/>
    </location>
</feature>
<dbReference type="InterPro" id="IPR005613">
    <property type="entry name" value="AIP3_C"/>
</dbReference>
<organism evidence="4 5">
    <name type="scientific">Lachancea mirantina</name>
    <dbReference type="NCBI Taxonomy" id="1230905"/>
    <lineage>
        <taxon>Eukaryota</taxon>
        <taxon>Fungi</taxon>
        <taxon>Dikarya</taxon>
        <taxon>Ascomycota</taxon>
        <taxon>Saccharomycotina</taxon>
        <taxon>Saccharomycetes</taxon>
        <taxon>Saccharomycetales</taxon>
        <taxon>Saccharomycetaceae</taxon>
        <taxon>Lachancea</taxon>
    </lineage>
</organism>
<dbReference type="GO" id="GO:0005519">
    <property type="term" value="F:cytoskeletal regulatory protein binding"/>
    <property type="evidence" value="ECO:0007669"/>
    <property type="project" value="InterPro"/>
</dbReference>
<feature type="compositionally biased region" description="Basic and acidic residues" evidence="2">
    <location>
        <begin position="174"/>
        <end position="185"/>
    </location>
</feature>